<organism evidence="2 3">
    <name type="scientific">Papaver nudicaule</name>
    <name type="common">Iceland poppy</name>
    <dbReference type="NCBI Taxonomy" id="74823"/>
    <lineage>
        <taxon>Eukaryota</taxon>
        <taxon>Viridiplantae</taxon>
        <taxon>Streptophyta</taxon>
        <taxon>Embryophyta</taxon>
        <taxon>Tracheophyta</taxon>
        <taxon>Spermatophyta</taxon>
        <taxon>Magnoliopsida</taxon>
        <taxon>Ranunculales</taxon>
        <taxon>Papaveraceae</taxon>
        <taxon>Papaveroideae</taxon>
        <taxon>Papaver</taxon>
    </lineage>
</organism>
<dbReference type="PROSITE" id="PS51186">
    <property type="entry name" value="GNAT"/>
    <property type="match status" value="1"/>
</dbReference>
<feature type="domain" description="N-acetyltransferase" evidence="1">
    <location>
        <begin position="154"/>
        <end position="327"/>
    </location>
</feature>
<evidence type="ECO:0000313" key="2">
    <source>
        <dbReference type="EMBL" id="MCL7032642.1"/>
    </source>
</evidence>
<dbReference type="AlphaFoldDB" id="A0AA41V5D6"/>
<sequence>MLMSMNVFHQTTTPKLLNFPSVSCHGRGRRSSSSHFLVSSPATTMEFNSKFLSIHSCHGTQHSFGEPVLGSPATMKSISALFALPRDDEEFSSDNEEFLSYNIIFMKFILALFVLPRDDEEFSSHNEEFLSYNELSDNDDLSEDEEPMSQKLEFLVREATIEELWASARLKAEGLYEYQPHDRYVRSCKKNHAEQELSVLLTRWTQSVEPFVCVVAVRKEGENVLKGKLKKIIGTLDFCVKHLLVGETYAEQYGIISKVTVAKCARRQGVGIGMLKFAIEHAKKAGIPKIFLQVHRDNKPALALCEKMGFTVSAAGATPLQEKLNMYTCSLVL</sequence>
<name>A0AA41V5D6_PAPNU</name>
<protein>
    <recommendedName>
        <fullName evidence="1">N-acetyltransferase domain-containing protein</fullName>
    </recommendedName>
</protein>
<proteinExistence type="predicted"/>
<keyword evidence="3" id="KW-1185">Reference proteome</keyword>
<evidence type="ECO:0000259" key="1">
    <source>
        <dbReference type="PROSITE" id="PS51186"/>
    </source>
</evidence>
<comment type="caution">
    <text evidence="2">The sequence shown here is derived from an EMBL/GenBank/DDBJ whole genome shotgun (WGS) entry which is preliminary data.</text>
</comment>
<dbReference type="Proteomes" id="UP001177140">
    <property type="component" value="Unassembled WGS sequence"/>
</dbReference>
<dbReference type="CDD" id="cd04301">
    <property type="entry name" value="NAT_SF"/>
    <property type="match status" value="1"/>
</dbReference>
<gene>
    <name evidence="2" type="ORF">MKW94_009300</name>
</gene>
<dbReference type="InterPro" id="IPR000182">
    <property type="entry name" value="GNAT_dom"/>
</dbReference>
<dbReference type="EMBL" id="JAJJMA010125659">
    <property type="protein sequence ID" value="MCL7032642.1"/>
    <property type="molecule type" value="Genomic_DNA"/>
</dbReference>
<dbReference type="PANTHER" id="PTHR47426">
    <property type="entry name" value="ACYL-COA N-ACYLTRANSFERASES (NAT) SUPERFAMILY PROTEIN"/>
    <property type="match status" value="1"/>
</dbReference>
<dbReference type="Pfam" id="PF00583">
    <property type="entry name" value="Acetyltransf_1"/>
    <property type="match status" value="1"/>
</dbReference>
<evidence type="ECO:0000313" key="3">
    <source>
        <dbReference type="Proteomes" id="UP001177140"/>
    </source>
</evidence>
<dbReference type="GO" id="GO:0016747">
    <property type="term" value="F:acyltransferase activity, transferring groups other than amino-acyl groups"/>
    <property type="evidence" value="ECO:0007669"/>
    <property type="project" value="InterPro"/>
</dbReference>
<dbReference type="Gene3D" id="3.40.630.30">
    <property type="match status" value="1"/>
</dbReference>
<dbReference type="SUPFAM" id="SSF55729">
    <property type="entry name" value="Acyl-CoA N-acyltransferases (Nat)"/>
    <property type="match status" value="1"/>
</dbReference>
<dbReference type="PANTHER" id="PTHR47426:SF3">
    <property type="entry name" value="GCN5-RELATED N-ACETYLTRANSFERASE 6, CHLOROPLASTIC"/>
    <property type="match status" value="1"/>
</dbReference>
<dbReference type="InterPro" id="IPR016181">
    <property type="entry name" value="Acyl_CoA_acyltransferase"/>
</dbReference>
<reference evidence="2" key="1">
    <citation type="submission" date="2022-03" db="EMBL/GenBank/DDBJ databases">
        <title>A functionally conserved STORR gene fusion in Papaver species that diverged 16.8 million years ago.</title>
        <authorList>
            <person name="Catania T."/>
        </authorList>
    </citation>
    <scope>NUCLEOTIDE SEQUENCE</scope>
    <source>
        <strain evidence="2">S-191538</strain>
    </source>
</reference>
<accession>A0AA41V5D6</accession>